<dbReference type="AlphaFoldDB" id="A0A5C3NV40"/>
<feature type="transmembrane region" description="Helical" evidence="1">
    <location>
        <begin position="121"/>
        <end position="145"/>
    </location>
</feature>
<sequence length="147" mass="16652">VLYLYDYLITFPTEVACFWKARPTGATVLFFLTRYITMMVFLLKFALGFITFTGTVRSKPFYCVVPSKLENFIETMQYLPWAGFSALRAYALSRNRPLSVLVFVLSIVPIAVNLVSTPYPLVMFAIASRVCLIAADAILIVITWVKL</sequence>
<keyword evidence="1" id="KW-0812">Transmembrane</keyword>
<dbReference type="Pfam" id="PF20151">
    <property type="entry name" value="DUF6533"/>
    <property type="match status" value="1"/>
</dbReference>
<dbReference type="EMBL" id="ML211645">
    <property type="protein sequence ID" value="TFK81161.1"/>
    <property type="molecule type" value="Genomic_DNA"/>
</dbReference>
<evidence type="ECO:0000313" key="3">
    <source>
        <dbReference type="EMBL" id="TFK81161.1"/>
    </source>
</evidence>
<gene>
    <name evidence="3" type="ORF">K466DRAFT_447177</name>
</gene>
<name>A0A5C3NV40_9APHY</name>
<keyword evidence="4" id="KW-1185">Reference proteome</keyword>
<dbReference type="InParanoid" id="A0A5C3NV40"/>
<feature type="non-terminal residue" evidence="3">
    <location>
        <position position="1"/>
    </location>
</feature>
<accession>A0A5C3NV40</accession>
<feature type="non-terminal residue" evidence="3">
    <location>
        <position position="147"/>
    </location>
</feature>
<feature type="transmembrane region" description="Helical" evidence="1">
    <location>
        <begin position="98"/>
        <end position="115"/>
    </location>
</feature>
<organism evidence="3 4">
    <name type="scientific">Polyporus arcularius HHB13444</name>
    <dbReference type="NCBI Taxonomy" id="1314778"/>
    <lineage>
        <taxon>Eukaryota</taxon>
        <taxon>Fungi</taxon>
        <taxon>Dikarya</taxon>
        <taxon>Basidiomycota</taxon>
        <taxon>Agaricomycotina</taxon>
        <taxon>Agaricomycetes</taxon>
        <taxon>Polyporales</taxon>
        <taxon>Polyporaceae</taxon>
        <taxon>Polyporus</taxon>
    </lineage>
</organism>
<keyword evidence="1" id="KW-0472">Membrane</keyword>
<evidence type="ECO:0000313" key="4">
    <source>
        <dbReference type="Proteomes" id="UP000308197"/>
    </source>
</evidence>
<keyword evidence="1" id="KW-1133">Transmembrane helix</keyword>
<reference evidence="3 4" key="1">
    <citation type="journal article" date="2019" name="Nat. Ecol. Evol.">
        <title>Megaphylogeny resolves global patterns of mushroom evolution.</title>
        <authorList>
            <person name="Varga T."/>
            <person name="Krizsan K."/>
            <person name="Foldi C."/>
            <person name="Dima B."/>
            <person name="Sanchez-Garcia M."/>
            <person name="Sanchez-Ramirez S."/>
            <person name="Szollosi G.J."/>
            <person name="Szarkandi J.G."/>
            <person name="Papp V."/>
            <person name="Albert L."/>
            <person name="Andreopoulos W."/>
            <person name="Angelini C."/>
            <person name="Antonin V."/>
            <person name="Barry K.W."/>
            <person name="Bougher N.L."/>
            <person name="Buchanan P."/>
            <person name="Buyck B."/>
            <person name="Bense V."/>
            <person name="Catcheside P."/>
            <person name="Chovatia M."/>
            <person name="Cooper J."/>
            <person name="Damon W."/>
            <person name="Desjardin D."/>
            <person name="Finy P."/>
            <person name="Geml J."/>
            <person name="Haridas S."/>
            <person name="Hughes K."/>
            <person name="Justo A."/>
            <person name="Karasinski D."/>
            <person name="Kautmanova I."/>
            <person name="Kiss B."/>
            <person name="Kocsube S."/>
            <person name="Kotiranta H."/>
            <person name="LaButti K.M."/>
            <person name="Lechner B.E."/>
            <person name="Liimatainen K."/>
            <person name="Lipzen A."/>
            <person name="Lukacs Z."/>
            <person name="Mihaltcheva S."/>
            <person name="Morgado L.N."/>
            <person name="Niskanen T."/>
            <person name="Noordeloos M.E."/>
            <person name="Ohm R.A."/>
            <person name="Ortiz-Santana B."/>
            <person name="Ovrebo C."/>
            <person name="Racz N."/>
            <person name="Riley R."/>
            <person name="Savchenko A."/>
            <person name="Shiryaev A."/>
            <person name="Soop K."/>
            <person name="Spirin V."/>
            <person name="Szebenyi C."/>
            <person name="Tomsovsky M."/>
            <person name="Tulloss R.E."/>
            <person name="Uehling J."/>
            <person name="Grigoriev I.V."/>
            <person name="Vagvolgyi C."/>
            <person name="Papp T."/>
            <person name="Martin F.M."/>
            <person name="Miettinen O."/>
            <person name="Hibbett D.S."/>
            <person name="Nagy L.G."/>
        </authorList>
    </citation>
    <scope>NUCLEOTIDE SEQUENCE [LARGE SCALE GENOMIC DNA]</scope>
    <source>
        <strain evidence="3 4">HHB13444</strain>
    </source>
</reference>
<protein>
    <recommendedName>
        <fullName evidence="2">DUF6533 domain-containing protein</fullName>
    </recommendedName>
</protein>
<dbReference type="InterPro" id="IPR045340">
    <property type="entry name" value="DUF6533"/>
</dbReference>
<evidence type="ECO:0000259" key="2">
    <source>
        <dbReference type="Pfam" id="PF20151"/>
    </source>
</evidence>
<evidence type="ECO:0000256" key="1">
    <source>
        <dbReference type="SAM" id="Phobius"/>
    </source>
</evidence>
<proteinExistence type="predicted"/>
<dbReference type="Proteomes" id="UP000308197">
    <property type="component" value="Unassembled WGS sequence"/>
</dbReference>
<feature type="domain" description="DUF6533" evidence="2">
    <location>
        <begin position="1"/>
        <end position="39"/>
    </location>
</feature>
<feature type="transmembrane region" description="Helical" evidence="1">
    <location>
        <begin position="28"/>
        <end position="52"/>
    </location>
</feature>